<feature type="coiled-coil region" evidence="4">
    <location>
        <begin position="433"/>
        <end position="466"/>
    </location>
</feature>
<keyword evidence="2" id="KW-0547">Nucleotide-binding</keyword>
<dbReference type="Gene3D" id="1.20.58.420">
    <property type="entry name" value="AHSP"/>
    <property type="match status" value="1"/>
</dbReference>
<feature type="domain" description="Guanylate-binding protein N-terminal" evidence="5">
    <location>
        <begin position="30"/>
        <end position="324"/>
    </location>
</feature>
<dbReference type="GO" id="GO:0003924">
    <property type="term" value="F:GTPase activity"/>
    <property type="evidence" value="ECO:0007669"/>
    <property type="project" value="InterPro"/>
</dbReference>
<dbReference type="PRINTS" id="PR00301">
    <property type="entry name" value="HEATSHOCK70"/>
</dbReference>
<sequence length="1305" mass="147680">MASDDSADMRWIVPIQVITIEEMEGRDRSRYVLNKLSLNQILAKVGDRKVALIFNVGKQGEGNSFLLNKIGRHIVNAMRNGVQTSGPADEHDLGYDMGADIEILEDPNDPLKGFEWKTDPNETTTRGIWFSQPFIVRKTGGEEVAIILVDTQGLDGNDCTEQDMSTIVGLSLLSASTLVFNVTNGLKDDVLKRMHLYIDHCLQAVEISTGNVAHRGGEVDNLNPFQNLLFVIRDWARPVPPHTYGLDGGQHYLNTRFDTSAGQREFARNTRQFIRDSFDSIHCYLMPDPGVNARSQQFNGCPNELTDDFNANLRVFCSFLLNPDTIKVKTINGQPITGHEFGRYFEDYVNMFNSESGPRACDLLEATHRAHDLNLINQLKDKYMTKMSTLMDSRPFHGGRQLTTQSHDLINTLESDFGFRKRSTAESVVRELMDQLSRALDAVFRQKKEENEMRRLTATNDKVTELVNEFKLDICDHIRPGDYLSDHTLGKIIDTKIEYIINLFDRFAADHPDRFAEHKRRQMNELFEIEDKFYPEDQLDTLSATILGTINNELTQADVGTEVVPFEPYRQALDTYVRDRYRGYSETNRMRAERVATDMARTLNTLNQLYEKELKAWIDSIDTEDRCEYLEESRLIRTRVVSENRPIYGERLDLLALNARFDDTEREMRDIFAMRQDDRRRAKAALVDRALLWYNSEMKRMYGDQQYIHPKRLGEIHEELVAKAVTRFEPARAHLPIDIFPEFMSETLRVPYNSLADENYRNAPAVPAIGIDLGTTNSCVAYYMPDRLAHSGRIKVCPNGHNDWTPSCVEYRDKGEVVVGEEAKNNLLGSPHKIIYSAKRLIGRQFVDEKVKEYKTIWPFDVVDIKCAAGVEVEVDGHSRQLLPEEVSADVLRTMKEVAERDLGHPVFDAVITVPAYFTDGQREATKAAGIIAGLNILGIINEPTAAALAYKLDRFDDMSSRNVLIYDFGGGTFDVSILKMSMGSVDVLAVGGDNDLGGDDIDNNIIDYCLREFYAQTGLQIDKRTAEGYRAMRSLRQRCERAKWNLSQSKSTTITVDNIADGRHLVVDLTRAKFDELNKDLFDRTMECVTRALKSVNKNAGISPDEIDNIVLVGGSTYIPYVQDMIKRFFNGRQPSQTVNPMLAVAEGAALKAAILNGNESRTLRNLRVLDATPRSLGTQIIGDELSIIIPRNTPVDGIPLSKGYVTTCDNQTSMIVDVFEGEDPVATHNRLLGKFTVNNIPAAKAGKEEVKVKFCVNFDGILKVTATVLSNTSDPSYKPHEYEVTEHKGRLSMAELLERRRRQ</sequence>
<keyword evidence="4" id="KW-0175">Coiled coil</keyword>
<evidence type="ECO:0000256" key="2">
    <source>
        <dbReference type="ARBA" id="ARBA00022741"/>
    </source>
</evidence>
<dbReference type="GO" id="GO:0140662">
    <property type="term" value="F:ATP-dependent protein folding chaperone"/>
    <property type="evidence" value="ECO:0007669"/>
    <property type="project" value="InterPro"/>
</dbReference>
<dbReference type="SUPFAM" id="SSF52540">
    <property type="entry name" value="P-loop containing nucleoside triphosphate hydrolases"/>
    <property type="match status" value="1"/>
</dbReference>
<dbReference type="EMBL" id="CAJPIZ010000413">
    <property type="protein sequence ID" value="CAG2101386.1"/>
    <property type="molecule type" value="Genomic_DNA"/>
</dbReference>
<dbReference type="PROSITE" id="PS00297">
    <property type="entry name" value="HSP70_1"/>
    <property type="match status" value="1"/>
</dbReference>
<gene>
    <name evidence="6" type="ORF">OSB1V03_LOCUS1436</name>
</gene>
<dbReference type="PROSITE" id="PS01036">
    <property type="entry name" value="HSP70_3"/>
    <property type="match status" value="1"/>
</dbReference>
<dbReference type="PANTHER" id="PTHR19375">
    <property type="entry name" value="HEAT SHOCK PROTEIN 70KDA"/>
    <property type="match status" value="1"/>
</dbReference>
<dbReference type="SUPFAM" id="SSF53067">
    <property type="entry name" value="Actin-like ATPase domain"/>
    <property type="match status" value="2"/>
</dbReference>
<dbReference type="SUPFAM" id="SSF48340">
    <property type="entry name" value="Interferon-induced guanylate-binding protein 1 (GBP1), C-terminal domain"/>
    <property type="match status" value="1"/>
</dbReference>
<accession>A0A7R9KFS9</accession>
<dbReference type="InterPro" id="IPR036543">
    <property type="entry name" value="Guanylate-bd_C_sf"/>
</dbReference>
<dbReference type="InterPro" id="IPR043129">
    <property type="entry name" value="ATPase_NBD"/>
</dbReference>
<evidence type="ECO:0000313" key="6">
    <source>
        <dbReference type="EMBL" id="CAD7620956.1"/>
    </source>
</evidence>
<keyword evidence="3" id="KW-0067">ATP-binding</keyword>
<dbReference type="EMBL" id="OC854988">
    <property type="protein sequence ID" value="CAD7620956.1"/>
    <property type="molecule type" value="Genomic_DNA"/>
</dbReference>
<dbReference type="InterPro" id="IPR027417">
    <property type="entry name" value="P-loop_NTPase"/>
</dbReference>
<dbReference type="InterPro" id="IPR013126">
    <property type="entry name" value="Hsp_70_fam"/>
</dbReference>
<dbReference type="FunFam" id="3.90.640.10:FF:000010">
    <property type="entry name" value="heat shock 70 kDa protein 14"/>
    <property type="match status" value="1"/>
</dbReference>
<organism evidence="6">
    <name type="scientific">Medioppia subpectinata</name>
    <dbReference type="NCBI Taxonomy" id="1979941"/>
    <lineage>
        <taxon>Eukaryota</taxon>
        <taxon>Metazoa</taxon>
        <taxon>Ecdysozoa</taxon>
        <taxon>Arthropoda</taxon>
        <taxon>Chelicerata</taxon>
        <taxon>Arachnida</taxon>
        <taxon>Acari</taxon>
        <taxon>Acariformes</taxon>
        <taxon>Sarcoptiformes</taxon>
        <taxon>Oribatida</taxon>
        <taxon>Brachypylina</taxon>
        <taxon>Oppioidea</taxon>
        <taxon>Oppiidae</taxon>
        <taxon>Medioppia</taxon>
    </lineage>
</organism>
<dbReference type="CDD" id="cd24028">
    <property type="entry name" value="ASKHA_NBD_HSP70_HSPA1-like"/>
    <property type="match status" value="1"/>
</dbReference>
<reference evidence="6" key="1">
    <citation type="submission" date="2020-11" db="EMBL/GenBank/DDBJ databases">
        <authorList>
            <person name="Tran Van P."/>
        </authorList>
    </citation>
    <scope>NUCLEOTIDE SEQUENCE</scope>
</reference>
<comment type="similarity">
    <text evidence="1">Belongs to the heat shock protein 70 family.</text>
</comment>
<dbReference type="GO" id="GO:0005524">
    <property type="term" value="F:ATP binding"/>
    <property type="evidence" value="ECO:0007669"/>
    <property type="project" value="UniProtKB-KW"/>
</dbReference>
<dbReference type="InterPro" id="IPR015894">
    <property type="entry name" value="Guanylate-bd_N"/>
</dbReference>
<protein>
    <recommendedName>
        <fullName evidence="5">Guanylate-binding protein N-terminal domain-containing protein</fullName>
    </recommendedName>
</protein>
<name>A0A7R9KFS9_9ACAR</name>
<dbReference type="Pfam" id="PF02263">
    <property type="entry name" value="GBP"/>
    <property type="match status" value="1"/>
</dbReference>
<dbReference type="InterPro" id="IPR029047">
    <property type="entry name" value="HSP70_peptide-bd_sf"/>
</dbReference>
<dbReference type="SUPFAM" id="SSF100920">
    <property type="entry name" value="Heat shock protein 70kD (HSP70), peptide-binding domain"/>
    <property type="match status" value="1"/>
</dbReference>
<dbReference type="Gene3D" id="2.60.34.10">
    <property type="entry name" value="Substrate Binding Domain Of DNAk, Chain A, domain 1"/>
    <property type="match status" value="1"/>
</dbReference>
<dbReference type="Gene3D" id="3.40.50.300">
    <property type="entry name" value="P-loop containing nucleotide triphosphate hydrolases"/>
    <property type="match status" value="1"/>
</dbReference>
<dbReference type="Gene3D" id="3.90.640.10">
    <property type="entry name" value="Actin, Chain A, domain 4"/>
    <property type="match status" value="1"/>
</dbReference>
<proteinExistence type="inferred from homology"/>
<dbReference type="PROSITE" id="PS00329">
    <property type="entry name" value="HSP70_2"/>
    <property type="match status" value="1"/>
</dbReference>
<evidence type="ECO:0000259" key="5">
    <source>
        <dbReference type="Pfam" id="PF02263"/>
    </source>
</evidence>
<dbReference type="GO" id="GO:0005525">
    <property type="term" value="F:GTP binding"/>
    <property type="evidence" value="ECO:0007669"/>
    <property type="project" value="InterPro"/>
</dbReference>
<dbReference type="InterPro" id="IPR018181">
    <property type="entry name" value="Heat_shock_70_CS"/>
</dbReference>
<keyword evidence="7" id="KW-1185">Reference proteome</keyword>
<dbReference type="Gene3D" id="3.30.420.40">
    <property type="match status" value="2"/>
</dbReference>
<evidence type="ECO:0000256" key="3">
    <source>
        <dbReference type="ARBA" id="ARBA00022840"/>
    </source>
</evidence>
<dbReference type="Proteomes" id="UP000759131">
    <property type="component" value="Unassembled WGS sequence"/>
</dbReference>
<dbReference type="OrthoDB" id="6525016at2759"/>
<evidence type="ECO:0000313" key="7">
    <source>
        <dbReference type="Proteomes" id="UP000759131"/>
    </source>
</evidence>
<evidence type="ECO:0000256" key="1">
    <source>
        <dbReference type="ARBA" id="ARBA00007381"/>
    </source>
</evidence>
<dbReference type="Pfam" id="PF00012">
    <property type="entry name" value="HSP70"/>
    <property type="match status" value="1"/>
</dbReference>
<evidence type="ECO:0000256" key="4">
    <source>
        <dbReference type="SAM" id="Coils"/>
    </source>
</evidence>